<proteinExistence type="predicted"/>
<dbReference type="Proteomes" id="UP000095286">
    <property type="component" value="Unplaced"/>
</dbReference>
<evidence type="ECO:0000313" key="1">
    <source>
        <dbReference type="Proteomes" id="UP000095286"/>
    </source>
</evidence>
<sequence length="1410" mass="160125">MDASDVLATSTKDGNSTLYPITFHDGPLTPALERLKYLRFNGNFCDVSIKCKNKEFSAHRVILAATSPYFNSVLKTDKITKERIFINCQYPDIFEPLLMYFYTGSITINRQSVIETMRLANNFLMIRLKQHCANYLEQCMDPSNCITVKKIATKYNIPTLLTSSCDFFDTNYTKCLLESVDIPNFKFYDLHKILTDPKYTVMLTPEVHLKVITRWVNHCIEERESEFPQLVKDVNLPTINSNTLGYLLDYSRLFEVSPFCRYHLLNLIYKYQLPLHKYAMQLDNLFKQITAQGIDCLRIGSKNATIVINTNEGLPPVSDVAALIQTDAGGMATVPGAELRPSLRVKISMANRNTEKLNSDNSKGRKRGRPNKESKVPLKLPVVESEPDSVYYEFDENLEEVVLFDPEEEDDPEMMLKEPTVESCPAEKATHQCEDCNFQSENKKALHIHIAKIHSKNILFVCALCQYECTWHKQFYSHMRAHFPGQTHKCDLCDYSSDSIHMLLSHRTCHSDEKPFKCSFCSHRFRVKSNLYTHIRLHTGEKPFSCEHCDKSFATRRYLTLHLATHVDERFYQCDECEFSTKYQSHLISHKRIHTGDLFHCEHADCTYSSPKKSQLAAHLRTHLAVRSHRCSVCNRSFIEKSHLVRHERIHLTEKPFKCDNCSYASSRRDKLKEHIQKHHSTDGTINSNKLTRRKVRREKQLEVAKQQTQREAETRQLRTTDPNRIFRPINMEDDGESLISADGLSNDNNLNVMHDPNMNLHNNAVDFSGMHAGIMNNNRSSSAVIQSTFDINRHPLLSPSRSLNLGNLMDDNDMGESSKINQHYLDMSTMLSHDNTHSMIDASSNLLHSAPMRRSPKSTNFIMDEMINMNHNGIMESQRPTSLPPFSHSNEMWIPQTNNRLSPNLHQSANLNHQSNEQGQIVEEGKGEEEDYRRHDNMMSFANPNVDLGNTNNNEIIRCNLDGGEVTVTFDDFLPKNRKHEIDTVPTQSSYILLVQVLFPFLIAGLGMVLAGTLLDVVQHWPLFKKIPEIFILVPALLGLKGNLEMTLASRLSTLANTGRMENKDERFKILMANIALIQTQAIVVAFLASSFAILLAWVPKGSIDWSHACLLCASSLTTASLASAVLSVIMIGVVLLAKRFNIDPDNVATPIAASLGDLITLSILACFGSYYLRAHETESWLNIIVIFLFILISPFCALAAYRDQTTATVLCEGWTPIVFSMLISSAGGFVLETAIRKFPQIALFQPVINGVGGNLGAVHASKITTSYHKSSVLGLLPANWSIRRFFSFKRAFFSNDWDSKAARVLLFLVIPGHIFFNWLIQLLQVGSSETPNSPLFTSFYLLAALFQVILILYICQLLVAFLWQKQIDPDNAAIPYLTAIGDLTGTVFLYFAFKCLVFMNDRDIIEKS</sequence>
<organism evidence="1 2">
    <name type="scientific">Rhabditophanes sp. KR3021</name>
    <dbReference type="NCBI Taxonomy" id="114890"/>
    <lineage>
        <taxon>Eukaryota</taxon>
        <taxon>Metazoa</taxon>
        <taxon>Ecdysozoa</taxon>
        <taxon>Nematoda</taxon>
        <taxon>Chromadorea</taxon>
        <taxon>Rhabditida</taxon>
        <taxon>Tylenchina</taxon>
        <taxon>Panagrolaimomorpha</taxon>
        <taxon>Strongyloidoidea</taxon>
        <taxon>Alloionematidae</taxon>
        <taxon>Rhabditophanes</taxon>
    </lineage>
</organism>
<name>A0AC35TI18_9BILA</name>
<protein>
    <submittedName>
        <fullName evidence="2">BTB domain-containing protein</fullName>
    </submittedName>
</protein>
<evidence type="ECO:0000313" key="2">
    <source>
        <dbReference type="WBParaSite" id="RSKR_0000076000.1"/>
    </source>
</evidence>
<accession>A0AC35TI18</accession>
<dbReference type="WBParaSite" id="RSKR_0000076000.1">
    <property type="protein sequence ID" value="RSKR_0000076000.1"/>
    <property type="gene ID" value="RSKR_0000076000"/>
</dbReference>
<reference evidence="2" key="1">
    <citation type="submission" date="2016-11" db="UniProtKB">
        <authorList>
            <consortium name="WormBaseParasite"/>
        </authorList>
    </citation>
    <scope>IDENTIFICATION</scope>
    <source>
        <strain evidence="2">KR3021</strain>
    </source>
</reference>